<dbReference type="Gene3D" id="3.50.50.60">
    <property type="entry name" value="FAD/NAD(P)-binding domain"/>
    <property type="match status" value="1"/>
</dbReference>
<evidence type="ECO:0000313" key="2">
    <source>
        <dbReference type="EMBL" id="KKP59157.1"/>
    </source>
</evidence>
<protein>
    <recommendedName>
        <fullName evidence="1">FAD-binding domain-containing protein</fullName>
    </recommendedName>
</protein>
<organism evidence="2 3">
    <name type="scientific">Candidatus Roizmanbacteria bacterium GW2011_GWA2_34_18</name>
    <dbReference type="NCBI Taxonomy" id="1618477"/>
    <lineage>
        <taxon>Bacteria</taxon>
        <taxon>Candidatus Roizmaniibacteriota</taxon>
    </lineage>
</organism>
<feature type="domain" description="FAD-binding" evidence="1">
    <location>
        <begin position="18"/>
        <end position="81"/>
    </location>
</feature>
<dbReference type="PANTHER" id="PTHR42685">
    <property type="entry name" value="GERANYLGERANYL DIPHOSPHATE REDUCTASE"/>
    <property type="match status" value="1"/>
</dbReference>
<dbReference type="Proteomes" id="UP000034688">
    <property type="component" value="Unassembled WGS sequence"/>
</dbReference>
<gene>
    <name evidence="2" type="ORF">UR54_C0032G0003</name>
</gene>
<dbReference type="InterPro" id="IPR036188">
    <property type="entry name" value="FAD/NAD-bd_sf"/>
</dbReference>
<dbReference type="SUPFAM" id="SSF51905">
    <property type="entry name" value="FAD/NAD(P)-binding domain"/>
    <property type="match status" value="1"/>
</dbReference>
<dbReference type="GO" id="GO:0071949">
    <property type="term" value="F:FAD binding"/>
    <property type="evidence" value="ECO:0007669"/>
    <property type="project" value="InterPro"/>
</dbReference>
<dbReference type="STRING" id="1618477.UR54_C0032G0003"/>
<dbReference type="EMBL" id="LBPP01000032">
    <property type="protein sequence ID" value="KKP59157.1"/>
    <property type="molecule type" value="Genomic_DNA"/>
</dbReference>
<dbReference type="Pfam" id="PF01494">
    <property type="entry name" value="FAD_binding_3"/>
    <property type="match status" value="1"/>
</dbReference>
<dbReference type="PANTHER" id="PTHR42685:SF21">
    <property type="entry name" value="DEHYDROGENASE (FLAVOPROTEIN)-LIKE PROTEIN"/>
    <property type="match status" value="1"/>
</dbReference>
<dbReference type="InterPro" id="IPR002938">
    <property type="entry name" value="FAD-bd"/>
</dbReference>
<evidence type="ECO:0000313" key="3">
    <source>
        <dbReference type="Proteomes" id="UP000034688"/>
    </source>
</evidence>
<evidence type="ECO:0000259" key="1">
    <source>
        <dbReference type="Pfam" id="PF01494"/>
    </source>
</evidence>
<accession>A0A0G0DVJ1</accession>
<reference evidence="2 3" key="1">
    <citation type="journal article" date="2015" name="Nature">
        <title>rRNA introns, odd ribosomes, and small enigmatic genomes across a large radiation of phyla.</title>
        <authorList>
            <person name="Brown C.T."/>
            <person name="Hug L.A."/>
            <person name="Thomas B.C."/>
            <person name="Sharon I."/>
            <person name="Castelle C.J."/>
            <person name="Singh A."/>
            <person name="Wilkins M.J."/>
            <person name="Williams K.H."/>
            <person name="Banfield J.F."/>
        </authorList>
    </citation>
    <scope>NUCLEOTIDE SEQUENCE [LARGE SCALE GENOMIC DNA]</scope>
</reference>
<dbReference type="AlphaFoldDB" id="A0A0G0DVJ1"/>
<dbReference type="InterPro" id="IPR050407">
    <property type="entry name" value="Geranylgeranyl_reductase"/>
</dbReference>
<proteinExistence type="predicted"/>
<name>A0A0G0DVJ1_9BACT</name>
<comment type="caution">
    <text evidence="2">The sequence shown here is derived from an EMBL/GenBank/DDBJ whole genome shotgun (WGS) entry which is preliminary data.</text>
</comment>
<sequence length="441" mass="49478">MTERSKLRSPEIDIHDREIAIVGGGPAGALTAILLKEKGFKNVTIYESRLPRRGKRITQCTGCAGIIQPEVVELLKNHGLTVPDDVIQARLTKESQIHLPGNRNLTVKQKKGTIAVYRGFAPVNQQGDKPKTESFDAWLLKEAIKLEVKHREVEVTEIDLRRDRQKKVTVTFINEKKEIEKKGIDIVIGAYGHNGLKDNIVYPDQAVRLDQPTVSQSAVKEFLIGGEAVERLLHNSMHIFGNPTDKIWFAMIVPKGDFVTVSIMGRGDVNEDDMDKFLKSEAVKNLLGDLPENSNCQCSPIFTTESPRNYMVLDEDGNISQVNVGDAGPTRPMKNGIGAAMDSAEKLVETIEHYGIGNEAARRYKKYIDMTYVWDNLWAKVVLKMTDHVLGRPLLLNQIDRLLKHKVPVLTKLVNSIIDNIISGRKPYWQIPVMAAKDLFE</sequence>